<dbReference type="InterPro" id="IPR050833">
    <property type="entry name" value="Poly_Biosynth_Transport"/>
</dbReference>
<dbReference type="eggNOG" id="COG2244">
    <property type="taxonomic scope" value="Bacteria"/>
</dbReference>
<comment type="subcellular location">
    <subcellularLocation>
        <location evidence="1">Cell membrane</location>
        <topology evidence="1">Multi-pass membrane protein</topology>
    </subcellularLocation>
</comment>
<keyword evidence="3 6" id="KW-0812">Transmembrane</keyword>
<dbReference type="GeneID" id="90157672"/>
<evidence type="ECO:0000256" key="6">
    <source>
        <dbReference type="SAM" id="Phobius"/>
    </source>
</evidence>
<name>H6MVV4_GORPV</name>
<dbReference type="PANTHER" id="PTHR30250:SF11">
    <property type="entry name" value="O-ANTIGEN TRANSPORTER-RELATED"/>
    <property type="match status" value="1"/>
</dbReference>
<gene>
    <name evidence="7" type="ordered locus">GPOL_c05800</name>
</gene>
<evidence type="ECO:0000256" key="5">
    <source>
        <dbReference type="ARBA" id="ARBA00023136"/>
    </source>
</evidence>
<feature type="transmembrane region" description="Helical" evidence="6">
    <location>
        <begin position="332"/>
        <end position="353"/>
    </location>
</feature>
<dbReference type="HOGENOM" id="CLU_054185_0_0_11"/>
<protein>
    <submittedName>
        <fullName evidence="7">Putative membrane protein</fullName>
    </submittedName>
</protein>
<feature type="transmembrane region" description="Helical" evidence="6">
    <location>
        <begin position="80"/>
        <end position="103"/>
    </location>
</feature>
<dbReference type="PANTHER" id="PTHR30250">
    <property type="entry name" value="PST FAMILY PREDICTED COLANIC ACID TRANSPORTER"/>
    <property type="match status" value="1"/>
</dbReference>
<sequence length="420" mass="41984">MATAIRMRGMVGALGSVAAGSMAANLAAYVVYVGAGRWLAPGDYGQFARLLSAMLILGVPALALQSVIAREVVRGRGSGLGRVTATTVAAVVVLALVAVPVVVAVARTGAAATSAALAAAPLLVVIAAGQGVLQGLGEFRALAWVLGAVGIARSVPMLVAFALGAGPTWGLSVGTLGTAVAAVVVWAAVGVVRRADTGRTRRLPGASGANPDTTTGVSAAGVLRASQVQLVLIVAVSIDLLLSGTVLRPDDAGVYALGAVATKAAFWLPQAIGVVFYPRLADPARSRTALRQAVTVVASIGAILTVAAAALGPLVPLVVGDAYRPLVGLLWLFAYTGSAMAVLQVLLLSAIAADRTRASAVTWLVVGIEVVVIVCVVDSVVALAVTAAVAVTAAAAATGIDCMRAMSRTPMEADEVRRPA</sequence>
<feature type="transmembrane region" description="Helical" evidence="6">
    <location>
        <begin position="360"/>
        <end position="377"/>
    </location>
</feature>
<evidence type="ECO:0000256" key="1">
    <source>
        <dbReference type="ARBA" id="ARBA00004651"/>
    </source>
</evidence>
<evidence type="ECO:0000256" key="4">
    <source>
        <dbReference type="ARBA" id="ARBA00022989"/>
    </source>
</evidence>
<dbReference type="Proteomes" id="UP000009154">
    <property type="component" value="Chromosome"/>
</dbReference>
<feature type="transmembrane region" description="Helical" evidence="6">
    <location>
        <begin position="383"/>
        <end position="403"/>
    </location>
</feature>
<dbReference type="STRING" id="1112204.GPOL_c05800"/>
<accession>H6MVV4</accession>
<evidence type="ECO:0000313" key="8">
    <source>
        <dbReference type="Proteomes" id="UP000009154"/>
    </source>
</evidence>
<keyword evidence="5 6" id="KW-0472">Membrane</keyword>
<keyword evidence="8" id="KW-1185">Reference proteome</keyword>
<dbReference type="AlphaFoldDB" id="H6MVV4"/>
<feature type="transmembrane region" description="Helical" evidence="6">
    <location>
        <begin position="253"/>
        <end position="277"/>
    </location>
</feature>
<feature type="transmembrane region" description="Helical" evidence="6">
    <location>
        <begin position="47"/>
        <end position="68"/>
    </location>
</feature>
<evidence type="ECO:0000256" key="2">
    <source>
        <dbReference type="ARBA" id="ARBA00022475"/>
    </source>
</evidence>
<feature type="transmembrane region" description="Helical" evidence="6">
    <location>
        <begin position="169"/>
        <end position="192"/>
    </location>
</feature>
<evidence type="ECO:0000256" key="3">
    <source>
        <dbReference type="ARBA" id="ARBA00022692"/>
    </source>
</evidence>
<dbReference type="KEGG" id="gpo:GPOL_c05800"/>
<reference evidence="7 8" key="1">
    <citation type="journal article" date="2012" name="Appl. Environ. Microbiol.">
        <title>Involvement of two latex-clearing proteins during rubber degradation and insights into the subsequent degradation pathway revealed by the genome sequence of Gordonia polyisoprenivorans strain VH2.</title>
        <authorList>
            <person name="Hiessl S."/>
            <person name="Schuldes J."/>
            <person name="Thurmer A."/>
            <person name="Halbsguth T."/>
            <person name="Broker D."/>
            <person name="Angelov A."/>
            <person name="Liebl W."/>
            <person name="Daniel R."/>
            <person name="Steinbuchel A."/>
        </authorList>
    </citation>
    <scope>NUCLEOTIDE SEQUENCE [LARGE SCALE GENOMIC DNA]</scope>
    <source>
        <strain evidence="8">DSM 44266 / VH2</strain>
    </source>
</reference>
<organism evidence="7 8">
    <name type="scientific">Gordonia polyisoprenivorans (strain DSM 44266 / VH2)</name>
    <dbReference type="NCBI Taxonomy" id="1112204"/>
    <lineage>
        <taxon>Bacteria</taxon>
        <taxon>Bacillati</taxon>
        <taxon>Actinomycetota</taxon>
        <taxon>Actinomycetes</taxon>
        <taxon>Mycobacteriales</taxon>
        <taxon>Gordoniaceae</taxon>
        <taxon>Gordonia</taxon>
    </lineage>
</organism>
<evidence type="ECO:0000313" key="7">
    <source>
        <dbReference type="EMBL" id="AFA71649.1"/>
    </source>
</evidence>
<dbReference type="EMBL" id="CP003119">
    <property type="protein sequence ID" value="AFA71649.1"/>
    <property type="molecule type" value="Genomic_DNA"/>
</dbReference>
<dbReference type="GO" id="GO:0005886">
    <property type="term" value="C:plasma membrane"/>
    <property type="evidence" value="ECO:0007669"/>
    <property type="project" value="UniProtKB-SubCell"/>
</dbReference>
<keyword evidence="4 6" id="KW-1133">Transmembrane helix</keyword>
<feature type="transmembrane region" description="Helical" evidence="6">
    <location>
        <begin position="141"/>
        <end position="163"/>
    </location>
</feature>
<feature type="transmembrane region" description="Helical" evidence="6">
    <location>
        <begin position="109"/>
        <end position="129"/>
    </location>
</feature>
<keyword evidence="2" id="KW-1003">Cell membrane</keyword>
<feature type="transmembrane region" description="Helical" evidence="6">
    <location>
        <begin position="289"/>
        <end position="312"/>
    </location>
</feature>
<dbReference type="RefSeq" id="WP_014358630.1">
    <property type="nucleotide sequence ID" value="NC_016906.1"/>
</dbReference>
<feature type="transmembrane region" description="Helical" evidence="6">
    <location>
        <begin position="228"/>
        <end position="247"/>
    </location>
</feature>
<proteinExistence type="predicted"/>